<keyword evidence="1" id="KW-1133">Transmembrane helix</keyword>
<dbReference type="PROSITE" id="PS51257">
    <property type="entry name" value="PROKAR_LIPOPROTEIN"/>
    <property type="match status" value="1"/>
</dbReference>
<proteinExistence type="predicted"/>
<dbReference type="AlphaFoldDB" id="A0A1F7I9E5"/>
<comment type="caution">
    <text evidence="2">The sequence shown here is derived from an EMBL/GenBank/DDBJ whole genome shotgun (WGS) entry which is preliminary data.</text>
</comment>
<keyword evidence="1" id="KW-0812">Transmembrane</keyword>
<name>A0A1F7I9E5_9BACT</name>
<evidence type="ECO:0000313" key="2">
    <source>
        <dbReference type="EMBL" id="OGK39988.1"/>
    </source>
</evidence>
<keyword evidence="1" id="KW-0472">Membrane</keyword>
<accession>A0A1F7I9E5</accession>
<evidence type="ECO:0000256" key="1">
    <source>
        <dbReference type="SAM" id="Phobius"/>
    </source>
</evidence>
<dbReference type="Proteomes" id="UP000177698">
    <property type="component" value="Unassembled WGS sequence"/>
</dbReference>
<sequence>MKIVKFFFSLLIIAIIGCVIYLGYLGFIPIVSNIMGANKPKDLGIKYTKENYDSYIQKGGTEIKYVKTGGNPADSVKLSGIKNVKDNFSQEDISARLNYSNWKYMPVKNTQVRINKGGTVEFSANVIMNRLPGFIAYTGLGKYSVEDVNKGLKYINLLKVDPPIYLKFKASVKHNLPDLEIQIIQVGKYILPLEKLGANQVITQAVENVFLKANGFHAMSAKFSDGQLIFDGTVPAVMEVESN</sequence>
<feature type="transmembrane region" description="Helical" evidence="1">
    <location>
        <begin position="6"/>
        <end position="31"/>
    </location>
</feature>
<organism evidence="2 3">
    <name type="scientific">Candidatus Roizmanbacteria bacterium RIFCSPLOWO2_01_FULL_37_12</name>
    <dbReference type="NCBI Taxonomy" id="1802056"/>
    <lineage>
        <taxon>Bacteria</taxon>
        <taxon>Candidatus Roizmaniibacteriota</taxon>
    </lineage>
</organism>
<gene>
    <name evidence="2" type="ORF">A2954_01835</name>
</gene>
<dbReference type="EMBL" id="MGAG01000032">
    <property type="protein sequence ID" value="OGK39988.1"/>
    <property type="molecule type" value="Genomic_DNA"/>
</dbReference>
<reference evidence="2 3" key="1">
    <citation type="journal article" date="2016" name="Nat. Commun.">
        <title>Thousands of microbial genomes shed light on interconnected biogeochemical processes in an aquifer system.</title>
        <authorList>
            <person name="Anantharaman K."/>
            <person name="Brown C.T."/>
            <person name="Hug L.A."/>
            <person name="Sharon I."/>
            <person name="Castelle C.J."/>
            <person name="Probst A.J."/>
            <person name="Thomas B.C."/>
            <person name="Singh A."/>
            <person name="Wilkins M.J."/>
            <person name="Karaoz U."/>
            <person name="Brodie E.L."/>
            <person name="Williams K.H."/>
            <person name="Hubbard S.S."/>
            <person name="Banfield J.F."/>
        </authorList>
    </citation>
    <scope>NUCLEOTIDE SEQUENCE [LARGE SCALE GENOMIC DNA]</scope>
</reference>
<protein>
    <submittedName>
        <fullName evidence="2">Uncharacterized protein</fullName>
    </submittedName>
</protein>
<evidence type="ECO:0000313" key="3">
    <source>
        <dbReference type="Proteomes" id="UP000177698"/>
    </source>
</evidence>